<dbReference type="OrthoDB" id="1524679at2"/>
<evidence type="ECO:0000313" key="2">
    <source>
        <dbReference type="Proteomes" id="UP000279089"/>
    </source>
</evidence>
<gene>
    <name evidence="1" type="ORF">EG028_02315</name>
</gene>
<dbReference type="Proteomes" id="UP000279089">
    <property type="component" value="Unassembled WGS sequence"/>
</dbReference>
<proteinExistence type="predicted"/>
<keyword evidence="1" id="KW-0238">DNA-binding</keyword>
<dbReference type="RefSeq" id="WP_120514423.1">
    <property type="nucleotide sequence ID" value="NZ_QXZY01000001.1"/>
</dbReference>
<reference evidence="2" key="1">
    <citation type="submission" date="2018-11" db="EMBL/GenBank/DDBJ databases">
        <title>Chitinophaga lutea sp.nov., isolate from arsenic contaminated soil.</title>
        <authorList>
            <person name="Zong Y."/>
        </authorList>
    </citation>
    <scope>NUCLEOTIDE SEQUENCE [LARGE SCALE GENOMIC DNA]</scope>
    <source>
        <strain evidence="2">YLT18</strain>
    </source>
</reference>
<dbReference type="GO" id="GO:0003677">
    <property type="term" value="F:DNA binding"/>
    <property type="evidence" value="ECO:0007669"/>
    <property type="project" value="UniProtKB-KW"/>
</dbReference>
<evidence type="ECO:0000313" key="1">
    <source>
        <dbReference type="EMBL" id="RPD43151.1"/>
    </source>
</evidence>
<dbReference type="PANTHER" id="PTHR34585">
    <property type="match status" value="1"/>
</dbReference>
<protein>
    <submittedName>
        <fullName evidence="1">DNA-binding protein</fullName>
    </submittedName>
</protein>
<keyword evidence="2" id="KW-1185">Reference proteome</keyword>
<accession>A0A3N4MH03</accession>
<organism evidence="1 2">
    <name type="scientific">Chitinophaga barathri</name>
    <dbReference type="NCBI Taxonomy" id="1647451"/>
    <lineage>
        <taxon>Bacteria</taxon>
        <taxon>Pseudomonadati</taxon>
        <taxon>Bacteroidota</taxon>
        <taxon>Chitinophagia</taxon>
        <taxon>Chitinophagales</taxon>
        <taxon>Chitinophagaceae</taxon>
        <taxon>Chitinophaga</taxon>
    </lineage>
</organism>
<dbReference type="SUPFAM" id="SSF46955">
    <property type="entry name" value="Putative DNA-binding domain"/>
    <property type="match status" value="1"/>
</dbReference>
<dbReference type="EMBL" id="RMBX01000001">
    <property type="protein sequence ID" value="RPD43151.1"/>
    <property type="molecule type" value="Genomic_DNA"/>
</dbReference>
<dbReference type="AlphaFoldDB" id="A0A3N4MH03"/>
<dbReference type="InterPro" id="IPR009061">
    <property type="entry name" value="DNA-bd_dom_put_sf"/>
</dbReference>
<sequence>MCARKSDEEDRAIGRHELWVTRTDLELFKQELLSEIRCLLDEQRPKETPKWLRSYQVKEMLNISSGTLQTLRINGTLPFTKMGGSLFYNYADIKKVLDKAKK</sequence>
<name>A0A3N4MH03_9BACT</name>
<dbReference type="PANTHER" id="PTHR34585:SF22">
    <property type="entry name" value="HELIX-TURN-HELIX DOMAIN-CONTAINING PROTEIN"/>
    <property type="match status" value="1"/>
</dbReference>
<comment type="caution">
    <text evidence="1">The sequence shown here is derived from an EMBL/GenBank/DDBJ whole genome shotgun (WGS) entry which is preliminary data.</text>
</comment>